<evidence type="ECO:0000259" key="7">
    <source>
        <dbReference type="Pfam" id="PF13861"/>
    </source>
</evidence>
<dbReference type="GO" id="GO:0044781">
    <property type="term" value="P:bacterial-type flagellum organization"/>
    <property type="evidence" value="ECO:0007669"/>
    <property type="project" value="UniProtKB-UniRule"/>
</dbReference>
<sequence length="226" mass="23948">MSTIDGTGNSQNVYDQINQRNQSGANTEQSQSAQDSQMFMELMIAQLQNQDPTNPADTTDFMQQIATMSQVESLNTLVSTVEDMSNSMLSSQAALQASSMVGQTVFTEGGDKTLYQDGSYARGMVSLEASAPNVNIEIYDANGQLVSTASMGNLEAGDHDFVWGGEGYPAGEYSLVAKSTSGDGVTEVPIFTGQTVNSVSLGQNGIGMRVNTDAGSFSMNDIRQIG</sequence>
<evidence type="ECO:0000313" key="9">
    <source>
        <dbReference type="Proteomes" id="UP000294546"/>
    </source>
</evidence>
<accession>A0A4R1GG74</accession>
<name>A0A4R1GG74_9GAMM</name>
<dbReference type="InterPro" id="IPR025965">
    <property type="entry name" value="FlgD/Vpr_Ig-like"/>
</dbReference>
<dbReference type="Pfam" id="PF13860">
    <property type="entry name" value="FlgD_ig"/>
    <property type="match status" value="1"/>
</dbReference>
<comment type="similarity">
    <text evidence="1 5">Belongs to the FlgD family.</text>
</comment>
<feature type="domain" description="FlgD Tudor-like" evidence="7">
    <location>
        <begin position="93"/>
        <end position="223"/>
    </location>
</feature>
<keyword evidence="9" id="KW-1185">Reference proteome</keyword>
<keyword evidence="8" id="KW-0969">Cilium</keyword>
<evidence type="ECO:0000256" key="3">
    <source>
        <dbReference type="ARBA" id="ARBA00022795"/>
    </source>
</evidence>
<organism evidence="8 9">
    <name type="scientific">Marinobacterium mangrovicola</name>
    <dbReference type="NCBI Taxonomy" id="1476959"/>
    <lineage>
        <taxon>Bacteria</taxon>
        <taxon>Pseudomonadati</taxon>
        <taxon>Pseudomonadota</taxon>
        <taxon>Gammaproteobacteria</taxon>
        <taxon>Oceanospirillales</taxon>
        <taxon>Oceanospirillaceae</taxon>
        <taxon>Marinobacterium</taxon>
    </lineage>
</organism>
<protein>
    <recommendedName>
        <fullName evidence="2 5">Basal-body rod modification protein FlgD</fullName>
    </recommendedName>
</protein>
<comment type="function">
    <text evidence="4 5">Required for flagellar hook formation. May act as a scaffolding protein.</text>
</comment>
<dbReference type="InterPro" id="IPR005648">
    <property type="entry name" value="FlgD"/>
</dbReference>
<evidence type="ECO:0000256" key="5">
    <source>
        <dbReference type="RuleBase" id="RU362076"/>
    </source>
</evidence>
<dbReference type="Pfam" id="PF13861">
    <property type="entry name" value="FLgD_tudor"/>
    <property type="match status" value="1"/>
</dbReference>
<dbReference type="AlphaFoldDB" id="A0A4R1GG74"/>
<proteinExistence type="inferred from homology"/>
<dbReference type="Gene3D" id="2.60.40.4070">
    <property type="match status" value="1"/>
</dbReference>
<evidence type="ECO:0000256" key="2">
    <source>
        <dbReference type="ARBA" id="ARBA00016013"/>
    </source>
</evidence>
<keyword evidence="8" id="KW-0282">Flagellum</keyword>
<dbReference type="EMBL" id="SMFU01000008">
    <property type="protein sequence ID" value="TCK07038.1"/>
    <property type="molecule type" value="Genomic_DNA"/>
</dbReference>
<evidence type="ECO:0000259" key="6">
    <source>
        <dbReference type="Pfam" id="PF13860"/>
    </source>
</evidence>
<keyword evidence="3 5" id="KW-1005">Bacterial flagellum biogenesis</keyword>
<dbReference type="Pfam" id="PF03963">
    <property type="entry name" value="FlgD"/>
    <property type="match status" value="1"/>
</dbReference>
<evidence type="ECO:0000313" key="8">
    <source>
        <dbReference type="EMBL" id="TCK07038.1"/>
    </source>
</evidence>
<feature type="domain" description="FlgD/Vpr Ig-like" evidence="6">
    <location>
        <begin position="117"/>
        <end position="183"/>
    </location>
</feature>
<reference evidence="8 9" key="1">
    <citation type="submission" date="2019-03" db="EMBL/GenBank/DDBJ databases">
        <title>Genomic Encyclopedia of Archaeal and Bacterial Type Strains, Phase II (KMG-II): from individual species to whole genera.</title>
        <authorList>
            <person name="Goeker M."/>
        </authorList>
    </citation>
    <scope>NUCLEOTIDE SEQUENCE [LARGE SCALE GENOMIC DNA]</scope>
    <source>
        <strain evidence="8 9">DSM 27697</strain>
    </source>
</reference>
<dbReference type="InterPro" id="IPR025963">
    <property type="entry name" value="FLgD_Tudor"/>
</dbReference>
<gene>
    <name evidence="8" type="ORF">CLV83_1895</name>
</gene>
<dbReference type="Gene3D" id="2.30.30.910">
    <property type="match status" value="1"/>
</dbReference>
<evidence type="ECO:0000256" key="4">
    <source>
        <dbReference type="ARBA" id="ARBA00024746"/>
    </source>
</evidence>
<comment type="caution">
    <text evidence="8">The sequence shown here is derived from an EMBL/GenBank/DDBJ whole genome shotgun (WGS) entry which is preliminary data.</text>
</comment>
<evidence type="ECO:0000256" key="1">
    <source>
        <dbReference type="ARBA" id="ARBA00010577"/>
    </source>
</evidence>
<dbReference type="RefSeq" id="WP_132290946.1">
    <property type="nucleotide sequence ID" value="NZ_SMFU01000008.1"/>
</dbReference>
<keyword evidence="8" id="KW-0966">Cell projection</keyword>
<dbReference type="OrthoDB" id="9785233at2"/>
<dbReference type="Proteomes" id="UP000294546">
    <property type="component" value="Unassembled WGS sequence"/>
</dbReference>